<keyword evidence="8" id="KW-0630">Potassium</keyword>
<dbReference type="GO" id="GO:0005739">
    <property type="term" value="C:mitochondrion"/>
    <property type="evidence" value="ECO:0007669"/>
    <property type="project" value="UniProtKB-SubCell"/>
</dbReference>
<feature type="domain" description="Thiolase N-terminal" evidence="13">
    <location>
        <begin position="3"/>
        <end position="256"/>
    </location>
</feature>
<dbReference type="PROSITE" id="PS00099">
    <property type="entry name" value="THIOLASE_3"/>
    <property type="match status" value="1"/>
</dbReference>
<evidence type="ECO:0000256" key="2">
    <source>
        <dbReference type="ARBA" id="ARBA00010982"/>
    </source>
</evidence>
<dbReference type="PANTHER" id="PTHR18919:SF156">
    <property type="entry name" value="ACETYL-COA ACETYLTRANSFERASE, MITOCHONDRIAL"/>
    <property type="match status" value="1"/>
</dbReference>
<evidence type="ECO:0000256" key="6">
    <source>
        <dbReference type="ARBA" id="ARBA00022723"/>
    </source>
</evidence>
<dbReference type="CDD" id="cd00751">
    <property type="entry name" value="thiolase"/>
    <property type="match status" value="1"/>
</dbReference>
<evidence type="ECO:0000256" key="8">
    <source>
        <dbReference type="ARBA" id="ARBA00022958"/>
    </source>
</evidence>
<dbReference type="PROSITE" id="PS00098">
    <property type="entry name" value="THIOLASE_1"/>
    <property type="match status" value="1"/>
</dbReference>
<protein>
    <recommendedName>
        <fullName evidence="4">acetyl-CoA C-acetyltransferase</fullName>
        <ecNumber evidence="4">2.3.1.9</ecNumber>
    </recommendedName>
</protein>
<dbReference type="InterPro" id="IPR020616">
    <property type="entry name" value="Thiolase_N"/>
</dbReference>
<evidence type="ECO:0000256" key="7">
    <source>
        <dbReference type="ARBA" id="ARBA00022946"/>
    </source>
</evidence>
<evidence type="ECO:0000256" key="5">
    <source>
        <dbReference type="ARBA" id="ARBA00022679"/>
    </source>
</evidence>
<dbReference type="EMBL" id="CP119878">
    <property type="protein sequence ID" value="WFD34327.1"/>
    <property type="molecule type" value="Genomic_DNA"/>
</dbReference>
<dbReference type="InterPro" id="IPR016039">
    <property type="entry name" value="Thiolase-like"/>
</dbReference>
<evidence type="ECO:0000259" key="13">
    <source>
        <dbReference type="Pfam" id="PF00108"/>
    </source>
</evidence>
<feature type="domain" description="Thiolase C-terminal" evidence="14">
    <location>
        <begin position="265"/>
        <end position="384"/>
    </location>
</feature>
<feature type="active site" description="Acyl-thioester intermediate" evidence="11">
    <location>
        <position position="87"/>
    </location>
</feature>
<dbReference type="GO" id="GO:0006635">
    <property type="term" value="P:fatty acid beta-oxidation"/>
    <property type="evidence" value="ECO:0007669"/>
    <property type="project" value="TreeGrafter"/>
</dbReference>
<dbReference type="EC" id="2.3.1.9" evidence="4"/>
<evidence type="ECO:0000256" key="9">
    <source>
        <dbReference type="ARBA" id="ARBA00023128"/>
    </source>
</evidence>
<dbReference type="Gene3D" id="3.40.47.10">
    <property type="match status" value="2"/>
</dbReference>
<evidence type="ECO:0000256" key="1">
    <source>
        <dbReference type="ARBA" id="ARBA00004173"/>
    </source>
</evidence>
<dbReference type="InterPro" id="IPR020615">
    <property type="entry name" value="Thiolase_acyl_enz_int_AS"/>
</dbReference>
<dbReference type="Proteomes" id="UP001219933">
    <property type="component" value="Chromosome 2"/>
</dbReference>
<evidence type="ECO:0000256" key="4">
    <source>
        <dbReference type="ARBA" id="ARBA00012705"/>
    </source>
</evidence>
<dbReference type="InterPro" id="IPR020613">
    <property type="entry name" value="Thiolase_CS"/>
</dbReference>
<dbReference type="InterPro" id="IPR020617">
    <property type="entry name" value="Thiolase_C"/>
</dbReference>
<dbReference type="NCBIfam" id="TIGR01930">
    <property type="entry name" value="AcCoA-C-Actrans"/>
    <property type="match status" value="1"/>
</dbReference>
<evidence type="ECO:0000313" key="15">
    <source>
        <dbReference type="EMBL" id="WFD34327.1"/>
    </source>
</evidence>
<keyword evidence="9" id="KW-0496">Mitochondrion</keyword>
<dbReference type="PROSITE" id="PS00737">
    <property type="entry name" value="THIOLASE_2"/>
    <property type="match status" value="1"/>
</dbReference>
<keyword evidence="16" id="KW-1185">Reference proteome</keyword>
<name>A0AAF0EX17_9BASI</name>
<feature type="active site" description="Proton acceptor" evidence="11">
    <location>
        <position position="343"/>
    </location>
</feature>
<evidence type="ECO:0000256" key="10">
    <source>
        <dbReference type="ARBA" id="ARBA00023315"/>
    </source>
</evidence>
<evidence type="ECO:0000256" key="3">
    <source>
        <dbReference type="ARBA" id="ARBA00011881"/>
    </source>
</evidence>
<dbReference type="PANTHER" id="PTHR18919">
    <property type="entry name" value="ACETYL-COA C-ACYLTRANSFERASE"/>
    <property type="match status" value="1"/>
</dbReference>
<dbReference type="Pfam" id="PF00108">
    <property type="entry name" value="Thiolase_N"/>
    <property type="match status" value="1"/>
</dbReference>
<evidence type="ECO:0000256" key="11">
    <source>
        <dbReference type="PIRSR" id="PIRSR000429-1"/>
    </source>
</evidence>
<dbReference type="GO" id="GO:0046872">
    <property type="term" value="F:metal ion binding"/>
    <property type="evidence" value="ECO:0007669"/>
    <property type="project" value="UniProtKB-KW"/>
</dbReference>
<comment type="subcellular location">
    <subcellularLocation>
        <location evidence="1">Mitochondrion</location>
    </subcellularLocation>
</comment>
<dbReference type="GO" id="GO:0003985">
    <property type="term" value="F:acetyl-CoA C-acetyltransferase activity"/>
    <property type="evidence" value="ECO:0007669"/>
    <property type="project" value="UniProtKB-EC"/>
</dbReference>
<accession>A0AAF0EX17</accession>
<evidence type="ECO:0000313" key="16">
    <source>
        <dbReference type="Proteomes" id="UP001219933"/>
    </source>
</evidence>
<dbReference type="FunFam" id="3.40.47.10:FF:000007">
    <property type="entry name" value="acetyl-CoA acetyltransferase, mitochondrial"/>
    <property type="match status" value="1"/>
</dbReference>
<gene>
    <name evidence="15" type="ORF">MCUN1_001166</name>
</gene>
<sequence>MAVFIVAGARTPVGAFNGALKSVSAPDLFAVAAKSAIEKSGLAASDVEEAYVGCVLQGGVGQAPARQAVLAAGCPDTTEATTINKVCASGIKAIALAASSIALGDRKIMLAGGMESMSLAPVYLTRGITFGDTQARDAILADGLLDAGSKSHMGIFAEQTAKSVGVSREEQDAYALSSYERAEAAWSSGVFKEEVVPVTIKHPKGDTVVAVDEEYSRLQRAKVPTLRPAFAKDGTITAANASSLSDGAAAVVLAGEDTVRERGLAPLARIVATADAAIAPSDFATAPSQAIPRALARAGLTTDDIALWEINEAFAVVAVANMRLLGLDPAKVNTRGGAVSLGHPLGMSGTRIVVTLAHALKQGEYGVAAICNGGGAASAIVIQRV</sequence>
<keyword evidence="5 12" id="KW-0808">Transferase</keyword>
<dbReference type="PIRSF" id="PIRSF000429">
    <property type="entry name" value="Ac-CoA_Ac_transf"/>
    <property type="match status" value="1"/>
</dbReference>
<dbReference type="InterPro" id="IPR002155">
    <property type="entry name" value="Thiolase"/>
</dbReference>
<proteinExistence type="inferred from homology"/>
<dbReference type="SUPFAM" id="SSF53901">
    <property type="entry name" value="Thiolase-like"/>
    <property type="match status" value="2"/>
</dbReference>
<keyword evidence="7" id="KW-0809">Transit peptide</keyword>
<keyword evidence="6" id="KW-0479">Metal-binding</keyword>
<comment type="subunit">
    <text evidence="3">Homotetramer.</text>
</comment>
<organism evidence="15 16">
    <name type="scientific">Malassezia cuniculi</name>
    <dbReference type="NCBI Taxonomy" id="948313"/>
    <lineage>
        <taxon>Eukaryota</taxon>
        <taxon>Fungi</taxon>
        <taxon>Dikarya</taxon>
        <taxon>Basidiomycota</taxon>
        <taxon>Ustilaginomycotina</taxon>
        <taxon>Malasseziomycetes</taxon>
        <taxon>Malasseziales</taxon>
        <taxon>Malasseziaceae</taxon>
        <taxon>Malassezia</taxon>
    </lineage>
</organism>
<dbReference type="AlphaFoldDB" id="A0AAF0EX17"/>
<reference evidence="15" key="1">
    <citation type="submission" date="2023-03" db="EMBL/GenBank/DDBJ databases">
        <title>Mating type loci evolution in Malassezia.</title>
        <authorList>
            <person name="Coelho M.A."/>
        </authorList>
    </citation>
    <scope>NUCLEOTIDE SEQUENCE</scope>
    <source>
        <strain evidence="15">CBS 11721</strain>
    </source>
</reference>
<evidence type="ECO:0000259" key="14">
    <source>
        <dbReference type="Pfam" id="PF02803"/>
    </source>
</evidence>
<dbReference type="InterPro" id="IPR020610">
    <property type="entry name" value="Thiolase_AS"/>
</dbReference>
<feature type="active site" description="Proton acceptor" evidence="11">
    <location>
        <position position="371"/>
    </location>
</feature>
<dbReference type="Pfam" id="PF02803">
    <property type="entry name" value="Thiolase_C"/>
    <property type="match status" value="1"/>
</dbReference>
<comment type="similarity">
    <text evidence="2 12">Belongs to the thiolase-like superfamily. Thiolase family.</text>
</comment>
<evidence type="ECO:0000256" key="12">
    <source>
        <dbReference type="RuleBase" id="RU003557"/>
    </source>
</evidence>
<keyword evidence="10 12" id="KW-0012">Acyltransferase</keyword>